<name>A0ABV6Q0V6_9DEIN</name>
<organism evidence="1 2">
    <name type="scientific">Thermus composti</name>
    <dbReference type="NCBI Taxonomy" id="532059"/>
    <lineage>
        <taxon>Bacteria</taxon>
        <taxon>Thermotogati</taxon>
        <taxon>Deinococcota</taxon>
        <taxon>Deinococci</taxon>
        <taxon>Thermales</taxon>
        <taxon>Thermaceae</taxon>
        <taxon>Thermus</taxon>
    </lineage>
</organism>
<evidence type="ECO:0000313" key="1">
    <source>
        <dbReference type="EMBL" id="MFC0594923.1"/>
    </source>
</evidence>
<evidence type="ECO:0000313" key="2">
    <source>
        <dbReference type="Proteomes" id="UP001589830"/>
    </source>
</evidence>
<dbReference type="EMBL" id="JBHLTW010000005">
    <property type="protein sequence ID" value="MFC0594923.1"/>
    <property type="molecule type" value="Genomic_DNA"/>
</dbReference>
<comment type="caution">
    <text evidence="1">The sequence shown here is derived from an EMBL/GenBank/DDBJ whole genome shotgun (WGS) entry which is preliminary data.</text>
</comment>
<gene>
    <name evidence="1" type="ORF">ACFFFP_01845</name>
</gene>
<proteinExistence type="predicted"/>
<dbReference type="RefSeq" id="WP_188847573.1">
    <property type="nucleotide sequence ID" value="NZ_BMPJ01000016.1"/>
</dbReference>
<sequence>MRPLARLRLSPQGQVVGLEADPSLGLQGYPGIVALRLEPLFQEAEARLQALEE</sequence>
<keyword evidence="2" id="KW-1185">Reference proteome</keyword>
<reference evidence="1 2" key="1">
    <citation type="submission" date="2024-09" db="EMBL/GenBank/DDBJ databases">
        <authorList>
            <person name="Sun Q."/>
            <person name="Mori K."/>
        </authorList>
    </citation>
    <scope>NUCLEOTIDE SEQUENCE [LARGE SCALE GENOMIC DNA]</scope>
    <source>
        <strain evidence="1 2">NCAIM B.02340</strain>
    </source>
</reference>
<dbReference type="Proteomes" id="UP001589830">
    <property type="component" value="Unassembled WGS sequence"/>
</dbReference>
<accession>A0ABV6Q0V6</accession>
<protein>
    <submittedName>
        <fullName evidence="1">Uncharacterized protein</fullName>
    </submittedName>
</protein>